<protein>
    <recommendedName>
        <fullName evidence="11">UBX domain-containing protein 1</fullName>
    </recommendedName>
</protein>
<dbReference type="GO" id="GO:0005737">
    <property type="term" value="C:cytoplasm"/>
    <property type="evidence" value="ECO:0007669"/>
    <property type="project" value="UniProtKB-SubCell"/>
</dbReference>
<reference evidence="9" key="1">
    <citation type="submission" date="2021-12" db="EMBL/GenBank/DDBJ databases">
        <authorList>
            <person name="King R."/>
        </authorList>
    </citation>
    <scope>NUCLEOTIDE SEQUENCE</scope>
</reference>
<evidence type="ECO:0000259" key="7">
    <source>
        <dbReference type="PROSITE" id="PS50033"/>
    </source>
</evidence>
<dbReference type="InterPro" id="IPR015940">
    <property type="entry name" value="UBA"/>
</dbReference>
<keyword evidence="2" id="KW-0963">Cytoplasm</keyword>
<comment type="subcellular location">
    <subcellularLocation>
        <location evidence="1">Cytoplasm</location>
    </subcellularLocation>
</comment>
<dbReference type="InterPro" id="IPR013087">
    <property type="entry name" value="Znf_C2H2_type"/>
</dbReference>
<dbReference type="InterPro" id="IPR001012">
    <property type="entry name" value="UBX_dom"/>
</dbReference>
<feature type="region of interest" description="Disordered" evidence="5">
    <location>
        <begin position="33"/>
        <end position="83"/>
    </location>
</feature>
<dbReference type="AlphaFoldDB" id="A0A9P0ALC2"/>
<dbReference type="SUPFAM" id="SSF54236">
    <property type="entry name" value="Ubiquitin-like"/>
    <property type="match status" value="1"/>
</dbReference>
<gene>
    <name evidence="9" type="ORF">BEMITA_LOCUS11573</name>
</gene>
<dbReference type="PANTHER" id="PTHR46340">
    <property type="entry name" value="UBX DOMAIN-CONTAINING PROTEIN 1"/>
    <property type="match status" value="1"/>
</dbReference>
<name>A0A9P0ALC2_BEMTA</name>
<evidence type="ECO:0000256" key="3">
    <source>
        <dbReference type="ARBA" id="ARBA00023054"/>
    </source>
</evidence>
<keyword evidence="3" id="KW-0175">Coiled coil</keyword>
<dbReference type="PROSITE" id="PS00028">
    <property type="entry name" value="ZINC_FINGER_C2H2_1"/>
    <property type="match status" value="1"/>
</dbReference>
<evidence type="ECO:0000259" key="8">
    <source>
        <dbReference type="PROSITE" id="PS50157"/>
    </source>
</evidence>
<evidence type="ECO:0000256" key="1">
    <source>
        <dbReference type="ARBA" id="ARBA00004496"/>
    </source>
</evidence>
<dbReference type="GO" id="GO:0008270">
    <property type="term" value="F:zinc ion binding"/>
    <property type="evidence" value="ECO:0007669"/>
    <property type="project" value="UniProtKB-KW"/>
</dbReference>
<dbReference type="GO" id="GO:1903094">
    <property type="term" value="P:negative regulation of protein K48-linked deubiquitination"/>
    <property type="evidence" value="ECO:0007669"/>
    <property type="project" value="TreeGrafter"/>
</dbReference>
<evidence type="ECO:0008006" key="11">
    <source>
        <dbReference type="Google" id="ProtNLM"/>
    </source>
</evidence>
<evidence type="ECO:0000313" key="10">
    <source>
        <dbReference type="Proteomes" id="UP001152759"/>
    </source>
</evidence>
<feature type="compositionally biased region" description="Low complexity" evidence="5">
    <location>
        <begin position="53"/>
        <end position="83"/>
    </location>
</feature>
<feature type="region of interest" description="Disordered" evidence="5">
    <location>
        <begin position="104"/>
        <end position="131"/>
    </location>
</feature>
<dbReference type="Proteomes" id="UP001152759">
    <property type="component" value="Chromosome 7"/>
</dbReference>
<dbReference type="GO" id="GO:0031397">
    <property type="term" value="P:negative regulation of protein ubiquitination"/>
    <property type="evidence" value="ECO:0007669"/>
    <property type="project" value="TreeGrafter"/>
</dbReference>
<dbReference type="EMBL" id="OU963868">
    <property type="protein sequence ID" value="CAH0393136.1"/>
    <property type="molecule type" value="Genomic_DNA"/>
</dbReference>
<dbReference type="CDD" id="cd01772">
    <property type="entry name" value="UBX_UBXN1"/>
    <property type="match status" value="1"/>
</dbReference>
<dbReference type="PROSITE" id="PS50033">
    <property type="entry name" value="UBX"/>
    <property type="match status" value="1"/>
</dbReference>
<dbReference type="Pfam" id="PF00789">
    <property type="entry name" value="UBX"/>
    <property type="match status" value="1"/>
</dbReference>
<keyword evidence="4" id="KW-0479">Metal-binding</keyword>
<feature type="compositionally biased region" description="Basic and acidic residues" evidence="5">
    <location>
        <begin position="117"/>
        <end position="131"/>
    </location>
</feature>
<feature type="region of interest" description="Disordered" evidence="5">
    <location>
        <begin position="217"/>
        <end position="242"/>
    </location>
</feature>
<evidence type="ECO:0000256" key="5">
    <source>
        <dbReference type="SAM" id="MobiDB-lite"/>
    </source>
</evidence>
<evidence type="ECO:0000256" key="4">
    <source>
        <dbReference type="PROSITE-ProRule" id="PRU00042"/>
    </source>
</evidence>
<dbReference type="PROSITE" id="PS50157">
    <property type="entry name" value="ZINC_FINGER_C2H2_2"/>
    <property type="match status" value="1"/>
</dbReference>
<dbReference type="SMART" id="SM00166">
    <property type="entry name" value="UBX"/>
    <property type="match status" value="1"/>
</dbReference>
<sequence length="327" mass="36289">MSGEVQMLIDMGFSKELAEKGLQNTTGGVEPALEWILAHQTEMTPSGSKAAETEAAPAPASESTSNGQSSENSSENAAADASAKSIKCDECGKLFRTQLEVEFHAGKSGHSAFSESTEEKKPLTEEEKQEQLRKVEELLKQKRAERAEQEKRDALERERIRIKSGKEMIAAKKKLEEDEIKKMAELRRREKEEERVARERVRKQIEADKLARKLKYSTPDSQNAAAVTSPPPAPAPVSSAPAVKKDYTETKIQIRLTNGQALTQTFSCKEQLSAVRLYVELHRTDGQGPFSLMTNFPKKKFTDEDYQKPLEVLGLVPSAVVIVTKAV</sequence>
<dbReference type="PROSITE" id="PS50030">
    <property type="entry name" value="UBA"/>
    <property type="match status" value="1"/>
</dbReference>
<dbReference type="InterPro" id="IPR009060">
    <property type="entry name" value="UBA-like_sf"/>
</dbReference>
<keyword evidence="4" id="KW-0863">Zinc-finger</keyword>
<feature type="domain" description="UBX" evidence="7">
    <location>
        <begin position="245"/>
        <end position="323"/>
    </location>
</feature>
<feature type="domain" description="C2H2-type" evidence="8">
    <location>
        <begin position="86"/>
        <end position="115"/>
    </location>
</feature>
<keyword evidence="4" id="KW-0862">Zinc</keyword>
<organism evidence="9 10">
    <name type="scientific">Bemisia tabaci</name>
    <name type="common">Sweetpotato whitefly</name>
    <name type="synonym">Aleurodes tabaci</name>
    <dbReference type="NCBI Taxonomy" id="7038"/>
    <lineage>
        <taxon>Eukaryota</taxon>
        <taxon>Metazoa</taxon>
        <taxon>Ecdysozoa</taxon>
        <taxon>Arthropoda</taxon>
        <taxon>Hexapoda</taxon>
        <taxon>Insecta</taxon>
        <taxon>Pterygota</taxon>
        <taxon>Neoptera</taxon>
        <taxon>Paraneoptera</taxon>
        <taxon>Hemiptera</taxon>
        <taxon>Sternorrhyncha</taxon>
        <taxon>Aleyrodoidea</taxon>
        <taxon>Aleyrodidae</taxon>
        <taxon>Aleyrodinae</taxon>
        <taxon>Bemisia</taxon>
    </lineage>
</organism>
<evidence type="ECO:0000259" key="6">
    <source>
        <dbReference type="PROSITE" id="PS50030"/>
    </source>
</evidence>
<keyword evidence="10" id="KW-1185">Reference proteome</keyword>
<feature type="domain" description="UBA" evidence="6">
    <location>
        <begin position="1"/>
        <end position="39"/>
    </location>
</feature>
<evidence type="ECO:0000313" key="9">
    <source>
        <dbReference type="EMBL" id="CAH0393136.1"/>
    </source>
</evidence>
<proteinExistence type="predicted"/>
<accession>A0A9P0ALC2</accession>
<dbReference type="Pfam" id="PF22562">
    <property type="entry name" value="UBA_7"/>
    <property type="match status" value="1"/>
</dbReference>
<dbReference type="Gene3D" id="1.10.8.10">
    <property type="entry name" value="DNA helicase RuvA subunit, C-terminal domain"/>
    <property type="match status" value="1"/>
</dbReference>
<dbReference type="GO" id="GO:0032435">
    <property type="term" value="P:negative regulation of proteasomal ubiquitin-dependent protein catabolic process"/>
    <property type="evidence" value="ECO:0007669"/>
    <property type="project" value="TreeGrafter"/>
</dbReference>
<dbReference type="Gene3D" id="3.10.20.90">
    <property type="entry name" value="Phosphatidylinositol 3-kinase Catalytic Subunit, Chain A, domain 1"/>
    <property type="match status" value="1"/>
</dbReference>
<dbReference type="PANTHER" id="PTHR46340:SF1">
    <property type="entry name" value="UBX DOMAIN-CONTAINING PROTEIN 1"/>
    <property type="match status" value="1"/>
</dbReference>
<dbReference type="InterPro" id="IPR029071">
    <property type="entry name" value="Ubiquitin-like_domsf"/>
</dbReference>
<dbReference type="GO" id="GO:0036435">
    <property type="term" value="F:K48-linked polyubiquitin modification-dependent protein binding"/>
    <property type="evidence" value="ECO:0007669"/>
    <property type="project" value="TreeGrafter"/>
</dbReference>
<dbReference type="GO" id="GO:0005634">
    <property type="term" value="C:nucleus"/>
    <property type="evidence" value="ECO:0007669"/>
    <property type="project" value="TreeGrafter"/>
</dbReference>
<dbReference type="SUPFAM" id="SSF46934">
    <property type="entry name" value="UBA-like"/>
    <property type="match status" value="1"/>
</dbReference>
<evidence type="ECO:0000256" key="2">
    <source>
        <dbReference type="ARBA" id="ARBA00022490"/>
    </source>
</evidence>
<dbReference type="FunFam" id="3.10.20.90:FF:000134">
    <property type="entry name" value="UBX domain-containing protein 1"/>
    <property type="match status" value="1"/>
</dbReference>